<proteinExistence type="predicted"/>
<evidence type="ECO:0000313" key="1">
    <source>
        <dbReference type="EMBL" id="WMY74028.1"/>
    </source>
</evidence>
<gene>
    <name evidence="1" type="ORF">RHD99_21775</name>
</gene>
<reference evidence="1 2" key="1">
    <citation type="submission" date="2023-09" db="EMBL/GenBank/DDBJ databases">
        <title>Buttiauxella selenatireducens sp. nov., isolated from the rhizosphere of Cardamine hupingshanesis.</title>
        <authorList>
            <person name="Zhang S."/>
            <person name="Xu Z."/>
            <person name="Wang H."/>
            <person name="Guo Y."/>
        </authorList>
    </citation>
    <scope>NUCLEOTIDE SEQUENCE [LARGE SCALE GENOMIC DNA]</scope>
    <source>
        <strain evidence="1 2">R73</strain>
    </source>
</reference>
<dbReference type="Proteomes" id="UP001246690">
    <property type="component" value="Chromosome"/>
</dbReference>
<keyword evidence="2" id="KW-1185">Reference proteome</keyword>
<organism evidence="1 2">
    <name type="scientific">Buttiauxella selenatireducens</name>
    <dbReference type="NCBI Taxonomy" id="3073902"/>
    <lineage>
        <taxon>Bacteria</taxon>
        <taxon>Pseudomonadati</taxon>
        <taxon>Pseudomonadota</taxon>
        <taxon>Gammaproteobacteria</taxon>
        <taxon>Enterobacterales</taxon>
        <taxon>Enterobacteriaceae</taxon>
        <taxon>Buttiauxella</taxon>
    </lineage>
</organism>
<protein>
    <submittedName>
        <fullName evidence="1">Adhesin</fullName>
    </submittedName>
</protein>
<name>A0ABY9S947_9ENTR</name>
<evidence type="ECO:0000313" key="2">
    <source>
        <dbReference type="Proteomes" id="UP001246690"/>
    </source>
</evidence>
<dbReference type="EMBL" id="CP133838">
    <property type="protein sequence ID" value="WMY74028.1"/>
    <property type="molecule type" value="Genomic_DNA"/>
</dbReference>
<accession>A0ABY9S947</accession>
<dbReference type="RefSeq" id="WP_309876557.1">
    <property type="nucleotide sequence ID" value="NZ_CP133838.1"/>
</dbReference>
<sequence length="167" mass="18309">MHFKKIARHSKSEWNMFKNIAIILGLMMSGTIFCNAENLDGISIESLVINSFNVDEINGLQHFVCTLSLVDNKKEGFDNYVEGDICPAGKKCSYSAIMKLNGKITILEQVSSEKNISTFKNDDMTIISTQTPIKGSGDDEGGDVNAVITIKTKNGEKKVNMSGYCGI</sequence>